<evidence type="ECO:0000256" key="2">
    <source>
        <dbReference type="ARBA" id="ARBA00022801"/>
    </source>
</evidence>
<dbReference type="CDD" id="cd07385">
    <property type="entry name" value="MPP_YkuE_C"/>
    <property type="match status" value="1"/>
</dbReference>
<dbReference type="EMBL" id="SKBU01000031">
    <property type="protein sequence ID" value="TCJ14821.1"/>
    <property type="molecule type" value="Genomic_DNA"/>
</dbReference>
<dbReference type="Pfam" id="PF00149">
    <property type="entry name" value="Metallophos"/>
    <property type="match status" value="1"/>
</dbReference>
<keyword evidence="5" id="KW-1185">Reference proteome</keyword>
<name>A0A4R1BCN7_9ACTN</name>
<dbReference type="OrthoDB" id="9780884at2"/>
<dbReference type="InterPro" id="IPR029052">
    <property type="entry name" value="Metallo-depent_PP-like"/>
</dbReference>
<reference evidence="4 5" key="1">
    <citation type="submission" date="2019-03" db="EMBL/GenBank/DDBJ databases">
        <title>Whole genome sequence of a novel Rubrobacter taiwanensis strain, isolated from Yellowstone National Park.</title>
        <authorList>
            <person name="Freed S."/>
            <person name="Ramaley R.F."/>
            <person name="Kyndt J.A."/>
        </authorList>
    </citation>
    <scope>NUCLEOTIDE SEQUENCE [LARGE SCALE GENOMIC DNA]</scope>
    <source>
        <strain evidence="4 5">Yellowstone</strain>
    </source>
</reference>
<dbReference type="InterPro" id="IPR004843">
    <property type="entry name" value="Calcineurin-like_PHP"/>
</dbReference>
<evidence type="ECO:0000259" key="3">
    <source>
        <dbReference type="Pfam" id="PF00149"/>
    </source>
</evidence>
<feature type="domain" description="Calcineurin-like phosphoesterase" evidence="3">
    <location>
        <begin position="27"/>
        <end position="192"/>
    </location>
</feature>
<dbReference type="GO" id="GO:0016020">
    <property type="term" value="C:membrane"/>
    <property type="evidence" value="ECO:0007669"/>
    <property type="project" value="GOC"/>
</dbReference>
<dbReference type="PANTHER" id="PTHR31302">
    <property type="entry name" value="TRANSMEMBRANE PROTEIN WITH METALLOPHOSPHOESTERASE DOMAIN-RELATED"/>
    <property type="match status" value="1"/>
</dbReference>
<accession>A0A4R1BCN7</accession>
<dbReference type="AlphaFoldDB" id="A0A4R1BCN7"/>
<dbReference type="Proteomes" id="UP000295244">
    <property type="component" value="Unassembled WGS sequence"/>
</dbReference>
<dbReference type="GO" id="GO:0009245">
    <property type="term" value="P:lipid A biosynthetic process"/>
    <property type="evidence" value="ECO:0007669"/>
    <property type="project" value="TreeGrafter"/>
</dbReference>
<keyword evidence="1" id="KW-0479">Metal-binding</keyword>
<evidence type="ECO:0000256" key="1">
    <source>
        <dbReference type="ARBA" id="ARBA00022723"/>
    </source>
</evidence>
<evidence type="ECO:0000313" key="5">
    <source>
        <dbReference type="Proteomes" id="UP000295244"/>
    </source>
</evidence>
<dbReference type="InterPro" id="IPR051158">
    <property type="entry name" value="Metallophosphoesterase_sf"/>
</dbReference>
<dbReference type="PANTHER" id="PTHR31302:SF31">
    <property type="entry name" value="PHOSPHODIESTERASE YAEI"/>
    <property type="match status" value="1"/>
</dbReference>
<organism evidence="4 5">
    <name type="scientific">Rubrobacter taiwanensis</name>
    <dbReference type="NCBI Taxonomy" id="185139"/>
    <lineage>
        <taxon>Bacteria</taxon>
        <taxon>Bacillati</taxon>
        <taxon>Actinomycetota</taxon>
        <taxon>Rubrobacteria</taxon>
        <taxon>Rubrobacterales</taxon>
        <taxon>Rubrobacteraceae</taxon>
        <taxon>Rubrobacter</taxon>
    </lineage>
</organism>
<keyword evidence="2" id="KW-0378">Hydrolase</keyword>
<dbReference type="SUPFAM" id="SSF56300">
    <property type="entry name" value="Metallo-dependent phosphatases"/>
    <property type="match status" value="1"/>
</dbReference>
<evidence type="ECO:0000313" key="4">
    <source>
        <dbReference type="EMBL" id="TCJ14821.1"/>
    </source>
</evidence>
<proteinExistence type="predicted"/>
<comment type="caution">
    <text evidence="4">The sequence shown here is derived from an EMBL/GenBank/DDBJ whole genome shotgun (WGS) entry which is preliminary data.</text>
</comment>
<gene>
    <name evidence="4" type="ORF">E0L93_13855</name>
</gene>
<protein>
    <submittedName>
        <fullName evidence="4">Metallophosphoesterase</fullName>
    </submittedName>
</protein>
<dbReference type="GO" id="GO:0008758">
    <property type="term" value="F:UDP-2,3-diacylglucosamine hydrolase activity"/>
    <property type="evidence" value="ECO:0007669"/>
    <property type="project" value="TreeGrafter"/>
</dbReference>
<sequence>MGRGGPVETTRLELELPRLAPEFDGYRVVQISDLHARGRTVPERLAGLLRPVNEQRPDLIAITGDLADRHANFDRVAPGLVRALRSLRARDGVFAVLGNHDHRIGSHRVRRVLRASGIIELPNTHHTLRREGAALHLAGVDDHMEFYDRLDVVLERLPDSGSAILLAHEPDFADISAPAGRFDLQLSGHSHGGQIRLPTPLILPPYGEKYPAGLYQVKGMLLYTNRGLGAVRPRIRLNCPPEITALTLHSPAR</sequence>
<dbReference type="GO" id="GO:0046872">
    <property type="term" value="F:metal ion binding"/>
    <property type="evidence" value="ECO:0007669"/>
    <property type="project" value="UniProtKB-KW"/>
</dbReference>
<dbReference type="Gene3D" id="3.60.21.10">
    <property type="match status" value="1"/>
</dbReference>